<name>A0ABY6DVB0_9NEIS</name>
<dbReference type="PIRSF" id="PIRSF028103">
    <property type="entry name" value="GcvR"/>
    <property type="match status" value="1"/>
</dbReference>
<dbReference type="EMBL" id="CP106753">
    <property type="protein sequence ID" value="UXY15793.1"/>
    <property type="molecule type" value="Genomic_DNA"/>
</dbReference>
<dbReference type="Gene3D" id="3.30.70.260">
    <property type="match status" value="2"/>
</dbReference>
<evidence type="ECO:0000313" key="2">
    <source>
        <dbReference type="EMBL" id="UXY15793.1"/>
    </source>
</evidence>
<keyword evidence="3" id="KW-1185">Reference proteome</keyword>
<proteinExistence type="predicted"/>
<dbReference type="SUPFAM" id="SSF55021">
    <property type="entry name" value="ACT-like"/>
    <property type="match status" value="2"/>
</dbReference>
<dbReference type="InterPro" id="IPR045865">
    <property type="entry name" value="ACT-like_dom_sf"/>
</dbReference>
<dbReference type="RefSeq" id="WP_263125228.1">
    <property type="nucleotide sequence ID" value="NZ_CP106753.1"/>
</dbReference>
<dbReference type="Pfam" id="PF13740">
    <property type="entry name" value="ACT_6"/>
    <property type="match status" value="1"/>
</dbReference>
<protein>
    <submittedName>
        <fullName evidence="2">ACT domain-containing protein</fullName>
    </submittedName>
</protein>
<dbReference type="InterPro" id="IPR050990">
    <property type="entry name" value="UPF0237/GcvR_regulator"/>
</dbReference>
<dbReference type="CDD" id="cd04869">
    <property type="entry name" value="ACT_GcvR_2"/>
    <property type="match status" value="1"/>
</dbReference>
<evidence type="ECO:0000259" key="1">
    <source>
        <dbReference type="PROSITE" id="PS51671"/>
    </source>
</evidence>
<evidence type="ECO:0000313" key="3">
    <source>
        <dbReference type="Proteomes" id="UP001061302"/>
    </source>
</evidence>
<organism evidence="2 3">
    <name type="scientific">Chitiniphilus purpureus</name>
    <dbReference type="NCBI Taxonomy" id="2981137"/>
    <lineage>
        <taxon>Bacteria</taxon>
        <taxon>Pseudomonadati</taxon>
        <taxon>Pseudomonadota</taxon>
        <taxon>Betaproteobacteria</taxon>
        <taxon>Neisseriales</taxon>
        <taxon>Chitinibacteraceae</taxon>
        <taxon>Chitiniphilus</taxon>
    </lineage>
</organism>
<dbReference type="Proteomes" id="UP001061302">
    <property type="component" value="Chromosome"/>
</dbReference>
<accession>A0ABY6DVB0</accession>
<dbReference type="PROSITE" id="PS51671">
    <property type="entry name" value="ACT"/>
    <property type="match status" value="1"/>
</dbReference>
<sequence length="170" mass="18055">MAFASLVLTVLGTDKPGLVEQLAETLAAHGANWLESSMSRLAGQFAGILRIEIDAVRRTALESALSGLADLHVTLVEGGEAQDYPHEFTLSVVAHDRVGIVKEVSQVLARHGVNVEQLSTEVAPAAMSSEPMFYADAVLHAPPGFDQGALQRDLEALSDDLFVEFGDSGD</sequence>
<dbReference type="PANTHER" id="PTHR34875">
    <property type="entry name" value="UPF0237 PROTEIN MJ1558"/>
    <property type="match status" value="1"/>
</dbReference>
<gene>
    <name evidence="2" type="ORF">N8I74_01895</name>
</gene>
<dbReference type="InterPro" id="IPR016867">
    <property type="entry name" value="GcvR"/>
</dbReference>
<dbReference type="PANTHER" id="PTHR34875:SF6">
    <property type="entry name" value="UPF0237 PROTEIN MJ1558"/>
    <property type="match status" value="1"/>
</dbReference>
<feature type="domain" description="ACT" evidence="1">
    <location>
        <begin position="89"/>
        <end position="168"/>
    </location>
</feature>
<dbReference type="InterPro" id="IPR002912">
    <property type="entry name" value="ACT_dom"/>
</dbReference>
<reference evidence="2" key="1">
    <citation type="submission" date="2022-10" db="EMBL/GenBank/DDBJ databases">
        <title>Chitiniphilus purpureus sp. nov., a novel chitin-degrading bacterium isolated from crawfish pond sediment.</title>
        <authorList>
            <person name="Li K."/>
        </authorList>
    </citation>
    <scope>NUCLEOTIDE SEQUENCE</scope>
    <source>
        <strain evidence="2">CD1</strain>
    </source>
</reference>
<dbReference type="Pfam" id="PF01842">
    <property type="entry name" value="ACT"/>
    <property type="match status" value="1"/>
</dbReference>